<dbReference type="Proteomes" id="UP000053236">
    <property type="component" value="Unassembled WGS sequence"/>
</dbReference>
<evidence type="ECO:0000313" key="5">
    <source>
        <dbReference type="Proteomes" id="UP000053864"/>
    </source>
</evidence>
<evidence type="ECO:0000313" key="3">
    <source>
        <dbReference type="EMBL" id="ETL99602.1"/>
    </source>
</evidence>
<evidence type="ECO:0000313" key="2">
    <source>
        <dbReference type="EMBL" id="ETL46469.1"/>
    </source>
</evidence>
<accession>W2HCP8</accession>
<organism evidence="1">
    <name type="scientific">Phytophthora nicotianae</name>
    <name type="common">Potato buckeye rot agent</name>
    <name type="synonym">Phytophthora parasitica</name>
    <dbReference type="NCBI Taxonomy" id="4792"/>
    <lineage>
        <taxon>Eukaryota</taxon>
        <taxon>Sar</taxon>
        <taxon>Stramenopiles</taxon>
        <taxon>Oomycota</taxon>
        <taxon>Peronosporomycetes</taxon>
        <taxon>Peronosporales</taxon>
        <taxon>Peronosporaceae</taxon>
        <taxon>Phytophthora</taxon>
    </lineage>
</organism>
<dbReference type="Proteomes" id="UP000054423">
    <property type="component" value="Unassembled WGS sequence"/>
</dbReference>
<dbReference type="EMBL" id="KI678279">
    <property type="protein sequence ID" value="ETL99602.1"/>
    <property type="molecule type" value="Genomic_DNA"/>
</dbReference>
<reference evidence="2 5" key="3">
    <citation type="submission" date="2013-11" db="EMBL/GenBank/DDBJ databases">
        <title>The Genome Sequence of Phytophthora parasitica CJ05E6.</title>
        <authorList>
            <consortium name="The Broad Institute Genomics Platform"/>
            <person name="Russ C."/>
            <person name="Tyler B."/>
            <person name="Panabieres F."/>
            <person name="Shan W."/>
            <person name="Tripathy S."/>
            <person name="Grunwald N."/>
            <person name="Machado M."/>
            <person name="Johnson C.S."/>
            <person name="Arredondo F."/>
            <person name="Hong C."/>
            <person name="Coffey M."/>
            <person name="Young S.K."/>
            <person name="Zeng Q."/>
            <person name="Gargeya S."/>
            <person name="Fitzgerald M."/>
            <person name="Abouelleil A."/>
            <person name="Alvarado L."/>
            <person name="Chapman S.B."/>
            <person name="Gainer-Dewar J."/>
            <person name="Goldberg J."/>
            <person name="Griggs A."/>
            <person name="Gujja S."/>
            <person name="Hansen M."/>
            <person name="Howarth C."/>
            <person name="Imamovic A."/>
            <person name="Ireland A."/>
            <person name="Larimer J."/>
            <person name="McCowan C."/>
            <person name="Murphy C."/>
            <person name="Pearson M."/>
            <person name="Poon T.W."/>
            <person name="Priest M."/>
            <person name="Roberts A."/>
            <person name="Saif S."/>
            <person name="Shea T."/>
            <person name="Sykes S."/>
            <person name="Wortman J."/>
            <person name="Nusbaum C."/>
            <person name="Birren B."/>
        </authorList>
    </citation>
    <scope>NUCLEOTIDE SEQUENCE [LARGE SCALE GENOMIC DNA]</scope>
    <source>
        <strain evidence="2 5">CJ05E6</strain>
    </source>
</reference>
<dbReference type="Proteomes" id="UP000053864">
    <property type="component" value="Unassembled WGS sequence"/>
</dbReference>
<protein>
    <submittedName>
        <fullName evidence="1">Uncharacterized protein</fullName>
    </submittedName>
</protein>
<evidence type="ECO:0000313" key="1">
    <source>
        <dbReference type="EMBL" id="ETK93042.1"/>
    </source>
</evidence>
<dbReference type="EMBL" id="KI671536">
    <property type="protein sequence ID" value="ETL46469.1"/>
    <property type="molecule type" value="Genomic_DNA"/>
</dbReference>
<dbReference type="AlphaFoldDB" id="W2HCP8"/>
<dbReference type="EMBL" id="KI691519">
    <property type="protein sequence ID" value="ETM52756.1"/>
    <property type="molecule type" value="Genomic_DNA"/>
</dbReference>
<evidence type="ECO:0000313" key="4">
    <source>
        <dbReference type="EMBL" id="ETM52756.1"/>
    </source>
</evidence>
<dbReference type="Proteomes" id="UP000054532">
    <property type="component" value="Unassembled WGS sequence"/>
</dbReference>
<gene>
    <name evidence="4" type="ORF">L914_03668</name>
    <name evidence="1" type="ORF">L915_03704</name>
    <name evidence="2" type="ORF">L916_03640</name>
    <name evidence="3" type="ORF">L917_03563</name>
</gene>
<reference evidence="4" key="4">
    <citation type="submission" date="2013-11" db="EMBL/GenBank/DDBJ databases">
        <title>The Genome Sequence of Phytophthora parasitica IAC_01/95.</title>
        <authorList>
            <consortium name="The Broad Institute Genomics Platform"/>
            <person name="Russ C."/>
            <person name="Tyler B."/>
            <person name="Panabieres F."/>
            <person name="Shan W."/>
            <person name="Tripathy S."/>
            <person name="Grunwald N."/>
            <person name="Machado M."/>
            <person name="Johnson C.S."/>
            <person name="Arredondo F."/>
            <person name="Hong C."/>
            <person name="Coffey M."/>
            <person name="Young S.K."/>
            <person name="Zeng Q."/>
            <person name="Gargeya S."/>
            <person name="Fitzgerald M."/>
            <person name="Abouelleil A."/>
            <person name="Alvarado L."/>
            <person name="Chapman S.B."/>
            <person name="Gainer-Dewar J."/>
            <person name="Goldberg J."/>
            <person name="Griggs A."/>
            <person name="Gujja S."/>
            <person name="Hansen M."/>
            <person name="Howarth C."/>
            <person name="Imamovic A."/>
            <person name="Ireland A."/>
            <person name="Larimer J."/>
            <person name="McCowan C."/>
            <person name="Murphy C."/>
            <person name="Pearson M."/>
            <person name="Poon T.W."/>
            <person name="Priest M."/>
            <person name="Roberts A."/>
            <person name="Saif S."/>
            <person name="Shea T."/>
            <person name="Sykes S."/>
            <person name="Wortman J."/>
            <person name="Nusbaum C."/>
            <person name="Birren B."/>
        </authorList>
    </citation>
    <scope>NUCLEOTIDE SEQUENCE [LARGE SCALE GENOMIC DNA]</scope>
    <source>
        <strain evidence="4">IAC_01/95</strain>
    </source>
</reference>
<dbReference type="EMBL" id="KI685020">
    <property type="protein sequence ID" value="ETK93042.1"/>
    <property type="molecule type" value="Genomic_DNA"/>
</dbReference>
<reference evidence="3" key="1">
    <citation type="submission" date="2013-11" db="EMBL/GenBank/DDBJ databases">
        <title>The Genome Sequence of Phytophthora parasitica CHvinca01.</title>
        <authorList>
            <consortium name="The Broad Institute Genomics Platform"/>
            <person name="Russ C."/>
            <person name="Tyler B."/>
            <person name="Panabieres F."/>
            <person name="Shan W."/>
            <person name="Tripathy S."/>
            <person name="Grunwald N."/>
            <person name="Machado M."/>
            <person name="Johnson C.S."/>
            <person name="Arredondo F."/>
            <person name="Hong C."/>
            <person name="Coffey M."/>
            <person name="Young S.K."/>
            <person name="Zeng Q."/>
            <person name="Gargeya S."/>
            <person name="Fitzgerald M."/>
            <person name="Abouelleil A."/>
            <person name="Alvarado L."/>
            <person name="Chapman S.B."/>
            <person name="Gainer-Dewar J."/>
            <person name="Goldberg J."/>
            <person name="Griggs A."/>
            <person name="Gujja S."/>
            <person name="Hansen M."/>
            <person name="Howarth C."/>
            <person name="Imamovic A."/>
            <person name="Ireland A."/>
            <person name="Larimer J."/>
            <person name="McCowan C."/>
            <person name="Murphy C."/>
            <person name="Pearson M."/>
            <person name="Poon T.W."/>
            <person name="Priest M."/>
            <person name="Roberts A."/>
            <person name="Saif S."/>
            <person name="Shea T."/>
            <person name="Sykes S."/>
            <person name="Wortman J."/>
            <person name="Nusbaum C."/>
            <person name="Birren B."/>
        </authorList>
    </citation>
    <scope>NUCLEOTIDE SEQUENCE [LARGE SCALE GENOMIC DNA]</scope>
    <source>
        <strain evidence="3">CHvinca01</strain>
    </source>
</reference>
<reference evidence="1" key="2">
    <citation type="submission" date="2013-11" db="EMBL/GenBank/DDBJ databases">
        <title>The Genome Sequence of Phytophthora parasitica CJ02B3.</title>
        <authorList>
            <consortium name="The Broad Institute Genomics Platform"/>
            <person name="Russ C."/>
            <person name="Tyler B."/>
            <person name="Panabieres F."/>
            <person name="Shan W."/>
            <person name="Tripathy S."/>
            <person name="Grunwald N."/>
            <person name="Machado M."/>
            <person name="Johnson C.S."/>
            <person name="Arredondo F."/>
            <person name="Hong C."/>
            <person name="Coffey M."/>
            <person name="Young S.K."/>
            <person name="Zeng Q."/>
            <person name="Gargeya S."/>
            <person name="Fitzgerald M."/>
            <person name="Abouelleil A."/>
            <person name="Alvarado L."/>
            <person name="Chapman S.B."/>
            <person name="Gainer-Dewar J."/>
            <person name="Goldberg J."/>
            <person name="Griggs A."/>
            <person name="Gujja S."/>
            <person name="Hansen M."/>
            <person name="Howarth C."/>
            <person name="Imamovic A."/>
            <person name="Ireland A."/>
            <person name="Larimer J."/>
            <person name="McCowan C."/>
            <person name="Murphy C."/>
            <person name="Pearson M."/>
            <person name="Poon T.W."/>
            <person name="Priest M."/>
            <person name="Roberts A."/>
            <person name="Saif S."/>
            <person name="Shea T."/>
            <person name="Sykes S."/>
            <person name="Wortman J."/>
            <person name="Nusbaum C."/>
            <person name="Birren B."/>
        </authorList>
    </citation>
    <scope>NUCLEOTIDE SEQUENCE [LARGE SCALE GENOMIC DNA]</scope>
    <source>
        <strain evidence="1">CJ02B3</strain>
    </source>
</reference>
<proteinExistence type="predicted"/>
<name>W2HCP8_PHYNI</name>
<sequence>MEAGIGVEDIDNSQLQEASTATTSTSRRGLASLYKKSPKIAVLLAIPGHGSDVVLNEEGLHCAVSMYCMYLRT</sequence>